<dbReference type="KEGG" id="otk:C6570_03230"/>
<dbReference type="GO" id="GO:0048038">
    <property type="term" value="F:quinone binding"/>
    <property type="evidence" value="ECO:0007669"/>
    <property type="project" value="InterPro"/>
</dbReference>
<accession>A0A2S0MBU0</accession>
<comment type="pathway">
    <text evidence="1">Cofactor biosynthesis; pyrroloquinoline quinone biosynthesis.</text>
</comment>
<dbReference type="Proteomes" id="UP000239709">
    <property type="component" value="Chromosome"/>
</dbReference>
<dbReference type="InterPro" id="IPR008792">
    <property type="entry name" value="PQQD"/>
</dbReference>
<dbReference type="AlphaFoldDB" id="A0A2S0MBU0"/>
<dbReference type="Pfam" id="PF05402">
    <property type="entry name" value="PqqD"/>
    <property type="match status" value="1"/>
</dbReference>
<dbReference type="OrthoDB" id="7356791at2"/>
<sequence>MNTALPLLSEHLRMRYEPAHAVWMLFLPDGVMKLNDSAAEIIRRCDGRHTVQAIVNELEELFETSGIATQVQTLIDEGTRRGWLV</sequence>
<evidence type="ECO:0000313" key="4">
    <source>
        <dbReference type="EMBL" id="AVO33375.1"/>
    </source>
</evidence>
<dbReference type="RefSeq" id="WP_106701938.1">
    <property type="nucleotide sequence ID" value="NZ_CP027666.1"/>
</dbReference>
<keyword evidence="5" id="KW-1185">Reference proteome</keyword>
<keyword evidence="3" id="KW-0884">PQQ biosynthesis</keyword>
<gene>
    <name evidence="4" type="primary">pqqD</name>
    <name evidence="4" type="ORF">C6570_03230</name>
</gene>
<dbReference type="GO" id="GO:0018189">
    <property type="term" value="P:pyrroloquinoline quinone biosynthetic process"/>
    <property type="evidence" value="ECO:0007669"/>
    <property type="project" value="UniProtKB-UniPathway"/>
</dbReference>
<name>A0A2S0MBU0_9BURK</name>
<reference evidence="4 5" key="1">
    <citation type="submission" date="2018-03" db="EMBL/GenBank/DDBJ databases">
        <title>Genome sequencing of Ottowia sp.</title>
        <authorList>
            <person name="Kim S.-J."/>
            <person name="Heo J."/>
            <person name="Kwon S.-W."/>
        </authorList>
    </citation>
    <scope>NUCLEOTIDE SEQUENCE [LARGE SCALE GENOMIC DNA]</scope>
    <source>
        <strain evidence="4 5">KADR8-3</strain>
    </source>
</reference>
<dbReference type="Gene3D" id="1.10.10.1150">
    <property type="entry name" value="Coenzyme PQQ synthesis protein D (PqqD)"/>
    <property type="match status" value="1"/>
</dbReference>
<evidence type="ECO:0000256" key="3">
    <source>
        <dbReference type="ARBA" id="ARBA00022905"/>
    </source>
</evidence>
<proteinExistence type="predicted"/>
<dbReference type="NCBIfam" id="TIGR03859">
    <property type="entry name" value="PQQ_PqqD"/>
    <property type="match status" value="1"/>
</dbReference>
<dbReference type="InterPro" id="IPR041881">
    <property type="entry name" value="PqqD_sf"/>
</dbReference>
<evidence type="ECO:0000313" key="5">
    <source>
        <dbReference type="Proteomes" id="UP000239709"/>
    </source>
</evidence>
<protein>
    <submittedName>
        <fullName evidence="4">Pyrroloquinoline quinone biosynthesis peptide chaperone PqqD</fullName>
    </submittedName>
</protein>
<evidence type="ECO:0000256" key="2">
    <source>
        <dbReference type="ARBA" id="ARBA00011741"/>
    </source>
</evidence>
<dbReference type="EMBL" id="CP027666">
    <property type="protein sequence ID" value="AVO33375.1"/>
    <property type="molecule type" value="Genomic_DNA"/>
</dbReference>
<dbReference type="UniPathway" id="UPA00539"/>
<organism evidence="4 5">
    <name type="scientific">Ottowia oryzae</name>
    <dbReference type="NCBI Taxonomy" id="2109914"/>
    <lineage>
        <taxon>Bacteria</taxon>
        <taxon>Pseudomonadati</taxon>
        <taxon>Pseudomonadota</taxon>
        <taxon>Betaproteobacteria</taxon>
        <taxon>Burkholderiales</taxon>
        <taxon>Comamonadaceae</taxon>
        <taxon>Ottowia</taxon>
    </lineage>
</organism>
<dbReference type="InterPro" id="IPR022479">
    <property type="entry name" value="PqqD_bac"/>
</dbReference>
<comment type="subunit">
    <text evidence="2">Monomer. Interacts with PqqE.</text>
</comment>
<evidence type="ECO:0000256" key="1">
    <source>
        <dbReference type="ARBA" id="ARBA00004886"/>
    </source>
</evidence>